<evidence type="ECO:0000256" key="2">
    <source>
        <dbReference type="SAM" id="SignalP"/>
    </source>
</evidence>
<sequence length="149" mass="15612">MGSKKGSSSVVLPGVFLGLALLLVVAEARDCAFCKDMPGISSGSGAVLLVDNGATEGQEAGGGVALRAVLAEGLKKTTIMASCYLQCLPYMHYPYVYASCMNQCHPGAGIVGVLEDAKQMRKMKQQQQEEARGGGFEVLAMPTEHAGRE</sequence>
<name>F2D8A7_HORVV</name>
<feature type="region of interest" description="Disordered" evidence="1">
    <location>
        <begin position="127"/>
        <end position="149"/>
    </location>
</feature>
<evidence type="ECO:0000256" key="1">
    <source>
        <dbReference type="SAM" id="MobiDB-lite"/>
    </source>
</evidence>
<evidence type="ECO:0000313" key="3">
    <source>
        <dbReference type="EMBL" id="BAJ91328.1"/>
    </source>
</evidence>
<proteinExistence type="evidence at transcript level"/>
<reference evidence="3" key="1">
    <citation type="journal article" date="2011" name="Plant Physiol.">
        <title>Comprehensive sequence analysis of 24,783 barley full-length cDNAs derived from 12 clone libraries.</title>
        <authorList>
            <person name="Matsumoto T."/>
            <person name="Tanaka T."/>
            <person name="Sakai H."/>
            <person name="Amano N."/>
            <person name="Kanamori H."/>
            <person name="Kurita K."/>
            <person name="Kikuta A."/>
            <person name="Kamiya K."/>
            <person name="Yamamoto M."/>
            <person name="Ikawa H."/>
            <person name="Fujii N."/>
            <person name="Hori K."/>
            <person name="Itoh T."/>
            <person name="Sato K."/>
        </authorList>
    </citation>
    <scope>NUCLEOTIDE SEQUENCE</scope>
    <source>
        <tissue evidence="3">Shoot</tissue>
    </source>
</reference>
<keyword evidence="2" id="KW-0732">Signal</keyword>
<feature type="chain" id="PRO_5003275459" evidence="2">
    <location>
        <begin position="29"/>
        <end position="149"/>
    </location>
</feature>
<protein>
    <submittedName>
        <fullName evidence="3">Predicted protein</fullName>
    </submittedName>
</protein>
<dbReference type="AlphaFoldDB" id="F2D8A7"/>
<organism evidence="3">
    <name type="scientific">Hordeum vulgare subsp. vulgare</name>
    <name type="common">Domesticated barley</name>
    <dbReference type="NCBI Taxonomy" id="112509"/>
    <lineage>
        <taxon>Eukaryota</taxon>
        <taxon>Viridiplantae</taxon>
        <taxon>Streptophyta</taxon>
        <taxon>Embryophyta</taxon>
        <taxon>Tracheophyta</taxon>
        <taxon>Spermatophyta</taxon>
        <taxon>Magnoliopsida</taxon>
        <taxon>Liliopsida</taxon>
        <taxon>Poales</taxon>
        <taxon>Poaceae</taxon>
        <taxon>BOP clade</taxon>
        <taxon>Pooideae</taxon>
        <taxon>Triticodae</taxon>
        <taxon>Triticeae</taxon>
        <taxon>Hordeinae</taxon>
        <taxon>Hordeum</taxon>
    </lineage>
</organism>
<accession>F2D8A7</accession>
<dbReference type="EMBL" id="AK360119">
    <property type="protein sequence ID" value="BAJ91328.1"/>
    <property type="molecule type" value="mRNA"/>
</dbReference>
<feature type="signal peptide" evidence="2">
    <location>
        <begin position="1"/>
        <end position="28"/>
    </location>
</feature>